<organism evidence="2 3">
    <name type="scientific">Oryzias melastigma</name>
    <name type="common">Marine medaka</name>
    <dbReference type="NCBI Taxonomy" id="30732"/>
    <lineage>
        <taxon>Eukaryota</taxon>
        <taxon>Metazoa</taxon>
        <taxon>Chordata</taxon>
        <taxon>Craniata</taxon>
        <taxon>Vertebrata</taxon>
        <taxon>Euteleostomi</taxon>
        <taxon>Actinopterygii</taxon>
        <taxon>Neopterygii</taxon>
        <taxon>Teleostei</taxon>
        <taxon>Neoteleostei</taxon>
        <taxon>Acanthomorphata</taxon>
        <taxon>Ovalentaria</taxon>
        <taxon>Atherinomorphae</taxon>
        <taxon>Beloniformes</taxon>
        <taxon>Adrianichthyidae</taxon>
        <taxon>Oryziinae</taxon>
        <taxon>Oryzias</taxon>
    </lineage>
</organism>
<evidence type="ECO:0000313" key="2">
    <source>
        <dbReference type="EMBL" id="KAF6735783.1"/>
    </source>
</evidence>
<dbReference type="AlphaFoldDB" id="A0A834FKC8"/>
<dbReference type="Proteomes" id="UP000646548">
    <property type="component" value="Unassembled WGS sequence"/>
</dbReference>
<name>A0A834FKC8_ORYME</name>
<sequence>MLTSGTSVPHSCASGSYNRADATASAQSQNRPTPARSPVPSRARLYVDFGRPSSVETKFCIDRE</sequence>
<comment type="caution">
    <text evidence="2">The sequence shown here is derived from an EMBL/GenBank/DDBJ whole genome shotgun (WGS) entry which is preliminary data.</text>
</comment>
<protein>
    <submittedName>
        <fullName evidence="2">Uncharacterized protein</fullName>
    </submittedName>
</protein>
<feature type="compositionally biased region" description="Polar residues" evidence="1">
    <location>
        <begin position="1"/>
        <end position="17"/>
    </location>
</feature>
<evidence type="ECO:0000256" key="1">
    <source>
        <dbReference type="SAM" id="MobiDB-lite"/>
    </source>
</evidence>
<evidence type="ECO:0000313" key="3">
    <source>
        <dbReference type="Proteomes" id="UP000646548"/>
    </source>
</evidence>
<gene>
    <name evidence="2" type="ORF">FQA47_002344</name>
</gene>
<feature type="region of interest" description="Disordered" evidence="1">
    <location>
        <begin position="1"/>
        <end position="45"/>
    </location>
</feature>
<dbReference type="EMBL" id="WKFB01000100">
    <property type="protein sequence ID" value="KAF6735783.1"/>
    <property type="molecule type" value="Genomic_DNA"/>
</dbReference>
<reference evidence="2" key="1">
    <citation type="journal article" name="BMC Genomics">
        <title>Long-read sequencing and de novo genome assembly of marine medaka (Oryzias melastigma).</title>
        <authorList>
            <person name="Liang P."/>
            <person name="Saqib H.S.A."/>
            <person name="Ni X."/>
            <person name="Shen Y."/>
        </authorList>
    </citation>
    <scope>NUCLEOTIDE SEQUENCE</scope>
    <source>
        <strain evidence="2">Bigg-433</strain>
    </source>
</reference>
<proteinExistence type="predicted"/>
<accession>A0A834FKC8</accession>